<evidence type="ECO:0000313" key="3">
    <source>
        <dbReference type="Proteomes" id="UP001366166"/>
    </source>
</evidence>
<organism evidence="2 3">
    <name type="scientific">Desulfoferula mesophila</name>
    <dbReference type="NCBI Taxonomy" id="3058419"/>
    <lineage>
        <taxon>Bacteria</taxon>
        <taxon>Pseudomonadati</taxon>
        <taxon>Thermodesulfobacteriota</taxon>
        <taxon>Desulfarculia</taxon>
        <taxon>Desulfarculales</taxon>
        <taxon>Desulfarculaceae</taxon>
        <taxon>Desulfoferula</taxon>
    </lineage>
</organism>
<sequence>MPADPNENRLFRWASDLPPQLWEDLAARPPAEAAQATGAAWDGQGYTISMLGREHRLDLASRRVYLTADPEHNLSYQSGLVLISTLIRSLGVPPAGRMVTAAELPGGAQFFQGPHAINDQPLAQRFGHDPAALPAAARALGGEAFAAGDQGVRLPGLPMIPLYALIWAGDEEFAPRAVVGMDANVHYHLALDGIWALSNLMVQRLIKEGSA</sequence>
<dbReference type="KEGG" id="dmp:FAK_15570"/>
<evidence type="ECO:0000259" key="1">
    <source>
        <dbReference type="Pfam" id="PF12654"/>
    </source>
</evidence>
<accession>A0AAU9EBG6</accession>
<dbReference type="Pfam" id="PF12654">
    <property type="entry name" value="DUF3786"/>
    <property type="match status" value="1"/>
</dbReference>
<evidence type="ECO:0000313" key="2">
    <source>
        <dbReference type="EMBL" id="BEQ14491.1"/>
    </source>
</evidence>
<keyword evidence="3" id="KW-1185">Reference proteome</keyword>
<dbReference type="InterPro" id="IPR024264">
    <property type="entry name" value="DUF3786"/>
</dbReference>
<feature type="domain" description="DUF3786" evidence="1">
    <location>
        <begin position="30"/>
        <end position="204"/>
    </location>
</feature>
<name>A0AAU9EBG6_9BACT</name>
<proteinExistence type="predicted"/>
<dbReference type="EMBL" id="AP028679">
    <property type="protein sequence ID" value="BEQ14491.1"/>
    <property type="molecule type" value="Genomic_DNA"/>
</dbReference>
<dbReference type="RefSeq" id="WP_338606196.1">
    <property type="nucleotide sequence ID" value="NZ_AP028679.1"/>
</dbReference>
<gene>
    <name evidence="2" type="ORF">FAK_15570</name>
</gene>
<dbReference type="AlphaFoldDB" id="A0AAU9EBG6"/>
<protein>
    <recommendedName>
        <fullName evidence="1">DUF3786 domain-containing protein</fullName>
    </recommendedName>
</protein>
<dbReference type="Proteomes" id="UP001366166">
    <property type="component" value="Chromosome"/>
</dbReference>
<reference evidence="3" key="1">
    <citation type="journal article" date="2023" name="Arch. Microbiol.">
        <title>Desulfoferula mesophilus gen. nov. sp. nov., a mesophilic sulfate-reducing bacterium isolated from a brackish lake sediment.</title>
        <authorList>
            <person name="Watanabe T."/>
            <person name="Yabe T."/>
            <person name="Tsuji J.M."/>
            <person name="Fukui M."/>
        </authorList>
    </citation>
    <scope>NUCLEOTIDE SEQUENCE [LARGE SCALE GENOMIC DNA]</scope>
    <source>
        <strain evidence="3">12FAK</strain>
    </source>
</reference>